<evidence type="ECO:0000256" key="4">
    <source>
        <dbReference type="ARBA" id="ARBA00023163"/>
    </source>
</evidence>
<dbReference type="PROSITE" id="PS50931">
    <property type="entry name" value="HTH_LYSR"/>
    <property type="match status" value="1"/>
</dbReference>
<feature type="domain" description="HTH lysR-type" evidence="5">
    <location>
        <begin position="3"/>
        <end position="60"/>
    </location>
</feature>
<evidence type="ECO:0000256" key="2">
    <source>
        <dbReference type="ARBA" id="ARBA00023015"/>
    </source>
</evidence>
<dbReference type="GO" id="GO:0003700">
    <property type="term" value="F:DNA-binding transcription factor activity"/>
    <property type="evidence" value="ECO:0007669"/>
    <property type="project" value="InterPro"/>
</dbReference>
<dbReference type="InterPro" id="IPR036390">
    <property type="entry name" value="WH_DNA-bd_sf"/>
</dbReference>
<comment type="caution">
    <text evidence="6">The sequence shown here is derived from an EMBL/GenBank/DDBJ whole genome shotgun (WGS) entry which is preliminary data.</text>
</comment>
<evidence type="ECO:0000259" key="5">
    <source>
        <dbReference type="PROSITE" id="PS50931"/>
    </source>
</evidence>
<dbReference type="GO" id="GO:0043565">
    <property type="term" value="F:sequence-specific DNA binding"/>
    <property type="evidence" value="ECO:0007669"/>
    <property type="project" value="TreeGrafter"/>
</dbReference>
<keyword evidence="7" id="KW-1185">Reference proteome</keyword>
<dbReference type="InterPro" id="IPR036388">
    <property type="entry name" value="WH-like_DNA-bd_sf"/>
</dbReference>
<name>A0A0A0F0E4_9GAMM</name>
<keyword evidence="3" id="KW-0238">DNA-binding</keyword>
<dbReference type="RefSeq" id="WP_036134697.1">
    <property type="nucleotide sequence ID" value="NZ_AVPU01000003.1"/>
</dbReference>
<dbReference type="InterPro" id="IPR000847">
    <property type="entry name" value="LysR_HTH_N"/>
</dbReference>
<dbReference type="Pfam" id="PF00126">
    <property type="entry name" value="HTH_1"/>
    <property type="match status" value="1"/>
</dbReference>
<gene>
    <name evidence="6" type="ORF">N800_11595</name>
</gene>
<evidence type="ECO:0000256" key="1">
    <source>
        <dbReference type="ARBA" id="ARBA00009437"/>
    </source>
</evidence>
<dbReference type="SUPFAM" id="SSF53850">
    <property type="entry name" value="Periplasmic binding protein-like II"/>
    <property type="match status" value="1"/>
</dbReference>
<protein>
    <submittedName>
        <fullName evidence="6">LysR family transcriptional regulator</fullName>
    </submittedName>
</protein>
<dbReference type="STRING" id="1385517.N800_11595"/>
<reference evidence="6 7" key="1">
    <citation type="submission" date="2013-08" db="EMBL/GenBank/DDBJ databases">
        <title>Genome sequencing of Lysobacter.</title>
        <authorList>
            <person name="Zhang S."/>
            <person name="Wang G."/>
        </authorList>
    </citation>
    <scope>NUCLEOTIDE SEQUENCE [LARGE SCALE GENOMIC DNA]</scope>
    <source>
        <strain evidence="6 7">GH1-9</strain>
    </source>
</reference>
<dbReference type="InterPro" id="IPR058163">
    <property type="entry name" value="LysR-type_TF_proteobact-type"/>
</dbReference>
<sequence>MSFDWNDIPLLLKLADTGSMSQAGRILGLDASTVSRRVAAAEKALGVRLFIREPTGYQATDAGRVFLAHAESVLDRVQTMLVDTRAEGEGVSGVVSITAIDVLFSHWILRYLPPLLAQYPGLQINLIGDNRDLSFTRHEADLAIRLSRPNEDAALRMRKVGDLGLAVYGAPSFAGLPREEWADAPWLAYPLELSRMPEMQWLDRLELRRPPTRLSSVSMILRACQEGVGIALLPCIAADSAGLQRLEPQPVIHRELWLLSHRDAGHVTRFRTVADWMVRLFESHAAALRGDSTI</sequence>
<keyword evidence="4" id="KW-0804">Transcription</keyword>
<proteinExistence type="inferred from homology"/>
<accession>A0A0A0F0E4</accession>
<dbReference type="GO" id="GO:0006351">
    <property type="term" value="P:DNA-templated transcription"/>
    <property type="evidence" value="ECO:0007669"/>
    <property type="project" value="TreeGrafter"/>
</dbReference>
<dbReference type="Proteomes" id="UP000029998">
    <property type="component" value="Unassembled WGS sequence"/>
</dbReference>
<dbReference type="AlphaFoldDB" id="A0A0A0F0E4"/>
<evidence type="ECO:0000313" key="7">
    <source>
        <dbReference type="Proteomes" id="UP000029998"/>
    </source>
</evidence>
<comment type="similarity">
    <text evidence="1">Belongs to the LysR transcriptional regulatory family.</text>
</comment>
<dbReference type="InterPro" id="IPR005119">
    <property type="entry name" value="LysR_subst-bd"/>
</dbReference>
<evidence type="ECO:0000313" key="6">
    <source>
        <dbReference type="EMBL" id="KGM55758.1"/>
    </source>
</evidence>
<dbReference type="PANTHER" id="PTHR30537:SF3">
    <property type="entry name" value="TRANSCRIPTIONAL REGULATORY PROTEIN"/>
    <property type="match status" value="1"/>
</dbReference>
<dbReference type="EMBL" id="AVPU01000003">
    <property type="protein sequence ID" value="KGM55758.1"/>
    <property type="molecule type" value="Genomic_DNA"/>
</dbReference>
<dbReference type="eggNOG" id="COG0583">
    <property type="taxonomic scope" value="Bacteria"/>
</dbReference>
<dbReference type="Gene3D" id="1.10.10.10">
    <property type="entry name" value="Winged helix-like DNA-binding domain superfamily/Winged helix DNA-binding domain"/>
    <property type="match status" value="1"/>
</dbReference>
<dbReference type="PANTHER" id="PTHR30537">
    <property type="entry name" value="HTH-TYPE TRANSCRIPTIONAL REGULATOR"/>
    <property type="match status" value="1"/>
</dbReference>
<dbReference type="OrthoDB" id="570111at2"/>
<keyword evidence="2" id="KW-0805">Transcription regulation</keyword>
<evidence type="ECO:0000256" key="3">
    <source>
        <dbReference type="ARBA" id="ARBA00023125"/>
    </source>
</evidence>
<dbReference type="Gene3D" id="3.40.190.290">
    <property type="match status" value="1"/>
</dbReference>
<dbReference type="Pfam" id="PF03466">
    <property type="entry name" value="LysR_substrate"/>
    <property type="match status" value="1"/>
</dbReference>
<dbReference type="SUPFAM" id="SSF46785">
    <property type="entry name" value="Winged helix' DNA-binding domain"/>
    <property type="match status" value="1"/>
</dbReference>
<organism evidence="6 7">
    <name type="scientific">Lysobacter daejeonensis GH1-9</name>
    <dbReference type="NCBI Taxonomy" id="1385517"/>
    <lineage>
        <taxon>Bacteria</taxon>
        <taxon>Pseudomonadati</taxon>
        <taxon>Pseudomonadota</taxon>
        <taxon>Gammaproteobacteria</taxon>
        <taxon>Lysobacterales</taxon>
        <taxon>Lysobacteraceae</taxon>
        <taxon>Aerolutibacter</taxon>
    </lineage>
</organism>